<name>A0A1W1VTS5_9FIRM</name>
<evidence type="ECO:0000313" key="2">
    <source>
        <dbReference type="Proteomes" id="UP000192569"/>
    </source>
</evidence>
<dbReference type="RefSeq" id="WP_084665249.1">
    <property type="nucleotide sequence ID" value="NZ_LT838272.1"/>
</dbReference>
<protein>
    <submittedName>
        <fullName evidence="1">Uncharacterized protein</fullName>
    </submittedName>
</protein>
<keyword evidence="2" id="KW-1185">Reference proteome</keyword>
<dbReference type="EMBL" id="LT838272">
    <property type="protein sequence ID" value="SMB96765.1"/>
    <property type="molecule type" value="Genomic_DNA"/>
</dbReference>
<sequence>MVITLIEEVSPGDVIRFEEAEEKLWNSPPPVEARYRLAGGDEGRIDRDTWNKLNKQYWGEDVLEEFDMFFALPRWRLFGDAPDILRAAGYDVNVVTLEEQAAERRRRYMAAVEEQKKREEERRQQRKRAEGLIEQETCGLVKAGEVAGFYELFDEEYSVRPLGFYHSGLDFLSVGRSRLTRKKMVLHGYGNAVDTYCDPETAEELFRRTWEFRVKVHGGGELGVARAGFSALIHARFYGDCHGAEASRWIVGNLMDKFLPLLQEKCVVCACRNVWKGFDIEQARQVCQELGIRFREDPERHGVFLLEQQPGC</sequence>
<dbReference type="OrthoDB" id="9802489at2"/>
<reference evidence="1 2" key="1">
    <citation type="submission" date="2017-04" db="EMBL/GenBank/DDBJ databases">
        <authorList>
            <person name="Afonso C.L."/>
            <person name="Miller P.J."/>
            <person name="Scott M.A."/>
            <person name="Spackman E."/>
            <person name="Goraichik I."/>
            <person name="Dimitrov K.M."/>
            <person name="Suarez D.L."/>
            <person name="Swayne D.E."/>
        </authorList>
    </citation>
    <scope>NUCLEOTIDE SEQUENCE [LARGE SCALE GENOMIC DNA]</scope>
    <source>
        <strain evidence="1 2">ToBE</strain>
    </source>
</reference>
<evidence type="ECO:0000313" key="1">
    <source>
        <dbReference type="EMBL" id="SMB96765.1"/>
    </source>
</evidence>
<organism evidence="1 2">
    <name type="scientific">Thermanaeromonas toyohensis ToBE</name>
    <dbReference type="NCBI Taxonomy" id="698762"/>
    <lineage>
        <taxon>Bacteria</taxon>
        <taxon>Bacillati</taxon>
        <taxon>Bacillota</taxon>
        <taxon>Clostridia</taxon>
        <taxon>Neomoorellales</taxon>
        <taxon>Neomoorellaceae</taxon>
        <taxon>Thermanaeromonas</taxon>
    </lineage>
</organism>
<accession>A0A1W1VTS5</accession>
<dbReference type="STRING" id="698762.SAMN00808754_1638"/>
<dbReference type="Proteomes" id="UP000192569">
    <property type="component" value="Chromosome I"/>
</dbReference>
<proteinExistence type="predicted"/>
<dbReference type="AlphaFoldDB" id="A0A1W1VTS5"/>
<gene>
    <name evidence="1" type="ORF">SAMN00808754_1638</name>
</gene>